<keyword evidence="2" id="KW-0812">Transmembrane</keyword>
<feature type="region of interest" description="Disordered" evidence="1">
    <location>
        <begin position="128"/>
        <end position="147"/>
    </location>
</feature>
<feature type="region of interest" description="Disordered" evidence="1">
    <location>
        <begin position="74"/>
        <end position="94"/>
    </location>
</feature>
<organism evidence="3 4">
    <name type="scientific">Ditylenchus destructor</name>
    <dbReference type="NCBI Taxonomy" id="166010"/>
    <lineage>
        <taxon>Eukaryota</taxon>
        <taxon>Metazoa</taxon>
        <taxon>Ecdysozoa</taxon>
        <taxon>Nematoda</taxon>
        <taxon>Chromadorea</taxon>
        <taxon>Rhabditida</taxon>
        <taxon>Tylenchina</taxon>
        <taxon>Tylenchomorpha</taxon>
        <taxon>Sphaerularioidea</taxon>
        <taxon>Anguinidae</taxon>
        <taxon>Anguininae</taxon>
        <taxon>Ditylenchus</taxon>
    </lineage>
</organism>
<evidence type="ECO:0000313" key="3">
    <source>
        <dbReference type="EMBL" id="KAI1726267.1"/>
    </source>
</evidence>
<evidence type="ECO:0000256" key="1">
    <source>
        <dbReference type="SAM" id="MobiDB-lite"/>
    </source>
</evidence>
<dbReference type="EMBL" id="JAKKPZ010000002">
    <property type="protein sequence ID" value="KAI1726267.1"/>
    <property type="molecule type" value="Genomic_DNA"/>
</dbReference>
<keyword evidence="4" id="KW-1185">Reference proteome</keyword>
<keyword evidence="2" id="KW-0472">Membrane</keyword>
<accession>A0AAD4NF46</accession>
<reference evidence="3" key="1">
    <citation type="submission" date="2022-01" db="EMBL/GenBank/DDBJ databases">
        <title>Genome Sequence Resource for Two Populations of Ditylenchus destructor, the Migratory Endoparasitic Phytonematode.</title>
        <authorList>
            <person name="Zhang H."/>
            <person name="Lin R."/>
            <person name="Xie B."/>
        </authorList>
    </citation>
    <scope>NUCLEOTIDE SEQUENCE</scope>
    <source>
        <strain evidence="3">BazhouSP</strain>
    </source>
</reference>
<evidence type="ECO:0000313" key="4">
    <source>
        <dbReference type="Proteomes" id="UP001201812"/>
    </source>
</evidence>
<gene>
    <name evidence="3" type="ORF">DdX_02977</name>
</gene>
<evidence type="ECO:0000256" key="2">
    <source>
        <dbReference type="SAM" id="Phobius"/>
    </source>
</evidence>
<keyword evidence="2" id="KW-1133">Transmembrane helix</keyword>
<name>A0AAD4NF46_9BILA</name>
<comment type="caution">
    <text evidence="3">The sequence shown here is derived from an EMBL/GenBank/DDBJ whole genome shotgun (WGS) entry which is preliminary data.</text>
</comment>
<protein>
    <submittedName>
        <fullName evidence="3">Uncharacterized protein</fullName>
    </submittedName>
</protein>
<dbReference type="Proteomes" id="UP001201812">
    <property type="component" value="Unassembled WGS sequence"/>
</dbReference>
<sequence length="248" mass="26058">MTITNLILLNLSKFLYIVLILATYFILPSNCQDASTLAVDTITPLETGIVAHETTSSIPTEIVAQSSVIGNLEGNSSDLSDTTQTNDLSATNETSAVLEPNVSERSLALDTLPSSNSSELSQTTDATLNALDSPESTPTDSEDSPGLISKVKDAVEDFISSSWNTISHWGLAIVGKVKSAVEDGPPPENVTDAIAPNDEVAPEIERLLSANLATNSSNVTVLIEAEVNNGIANVTNEAKQSANETNIS</sequence>
<proteinExistence type="predicted"/>
<feature type="transmembrane region" description="Helical" evidence="2">
    <location>
        <begin position="7"/>
        <end position="27"/>
    </location>
</feature>
<dbReference type="AlphaFoldDB" id="A0AAD4NF46"/>